<dbReference type="PROSITE" id="PS00924">
    <property type="entry name" value="ASP_GLU_RACEMASE_2"/>
    <property type="match status" value="1"/>
</dbReference>
<name>A0ABR7ZYF9_9CYAN</name>
<organism evidence="8 9">
    <name type="scientific">Pseudanabaena mucicola FACHB-723</name>
    <dbReference type="NCBI Taxonomy" id="2692860"/>
    <lineage>
        <taxon>Bacteria</taxon>
        <taxon>Bacillati</taxon>
        <taxon>Cyanobacteriota</taxon>
        <taxon>Cyanophyceae</taxon>
        <taxon>Pseudanabaenales</taxon>
        <taxon>Pseudanabaenaceae</taxon>
        <taxon>Pseudanabaena</taxon>
    </lineage>
</organism>
<dbReference type="InterPro" id="IPR033134">
    <property type="entry name" value="Asp/Glu_racemase_AS_2"/>
</dbReference>
<evidence type="ECO:0000313" key="8">
    <source>
        <dbReference type="EMBL" id="MBD2188819.1"/>
    </source>
</evidence>
<feature type="binding site" evidence="7">
    <location>
        <begin position="188"/>
        <end position="189"/>
    </location>
    <ligand>
        <name>substrate</name>
    </ligand>
</feature>
<dbReference type="InterPro" id="IPR018187">
    <property type="entry name" value="Asp/Glu_racemase_AS_1"/>
</dbReference>
<keyword evidence="3 7" id="KW-0133">Cell shape</keyword>
<evidence type="ECO:0000256" key="4">
    <source>
        <dbReference type="ARBA" id="ARBA00022984"/>
    </source>
</evidence>
<keyword evidence="4 7" id="KW-0573">Peptidoglycan synthesis</keyword>
<dbReference type="EMBL" id="JACJQB010000023">
    <property type="protein sequence ID" value="MBD2188819.1"/>
    <property type="molecule type" value="Genomic_DNA"/>
</dbReference>
<dbReference type="EC" id="5.1.1.3" evidence="2 7"/>
<comment type="pathway">
    <text evidence="7">Cell wall biogenesis; peptidoglycan biosynthesis.</text>
</comment>
<dbReference type="NCBIfam" id="TIGR00067">
    <property type="entry name" value="glut_race"/>
    <property type="match status" value="1"/>
</dbReference>
<comment type="caution">
    <text evidence="8">The sequence shown here is derived from an EMBL/GenBank/DDBJ whole genome shotgun (WGS) entry which is preliminary data.</text>
</comment>
<dbReference type="InterPro" id="IPR015942">
    <property type="entry name" value="Asp/Glu/hydantoin_racemase"/>
</dbReference>
<dbReference type="PANTHER" id="PTHR21198">
    <property type="entry name" value="GLUTAMATE RACEMASE"/>
    <property type="match status" value="1"/>
</dbReference>
<evidence type="ECO:0000256" key="2">
    <source>
        <dbReference type="ARBA" id="ARBA00013090"/>
    </source>
</evidence>
<dbReference type="PANTHER" id="PTHR21198:SF2">
    <property type="entry name" value="GLUTAMATE RACEMASE"/>
    <property type="match status" value="1"/>
</dbReference>
<protein>
    <recommendedName>
        <fullName evidence="2 7">Glutamate racemase</fullName>
        <ecNumber evidence="2 7">5.1.1.3</ecNumber>
    </recommendedName>
</protein>
<proteinExistence type="inferred from homology"/>
<feature type="active site" description="Proton donor/acceptor" evidence="7">
    <location>
        <position position="187"/>
    </location>
</feature>
<keyword evidence="5 7" id="KW-0413">Isomerase</keyword>
<comment type="catalytic activity">
    <reaction evidence="1 7">
        <text>L-glutamate = D-glutamate</text>
        <dbReference type="Rhea" id="RHEA:12813"/>
        <dbReference type="ChEBI" id="CHEBI:29985"/>
        <dbReference type="ChEBI" id="CHEBI:29986"/>
        <dbReference type="EC" id="5.1.1.3"/>
    </reaction>
</comment>
<keyword evidence="9" id="KW-1185">Reference proteome</keyword>
<evidence type="ECO:0000256" key="6">
    <source>
        <dbReference type="ARBA" id="ARBA00023316"/>
    </source>
</evidence>
<feature type="binding site" evidence="7">
    <location>
        <begin position="79"/>
        <end position="80"/>
    </location>
    <ligand>
        <name>substrate</name>
    </ligand>
</feature>
<comment type="similarity">
    <text evidence="7">Belongs to the aspartate/glutamate racemases family.</text>
</comment>
<keyword evidence="6 7" id="KW-0961">Cell wall biogenesis/degradation</keyword>
<dbReference type="RefSeq" id="WP_190403666.1">
    <property type="nucleotide sequence ID" value="NZ_JACJQB010000023.1"/>
</dbReference>
<dbReference type="GO" id="GO:0008881">
    <property type="term" value="F:glutamate racemase activity"/>
    <property type="evidence" value="ECO:0007669"/>
    <property type="project" value="UniProtKB-EC"/>
</dbReference>
<evidence type="ECO:0000256" key="3">
    <source>
        <dbReference type="ARBA" id="ARBA00022960"/>
    </source>
</evidence>
<gene>
    <name evidence="7" type="primary">murI</name>
    <name evidence="8" type="ORF">H6F41_11780</name>
</gene>
<feature type="binding site" evidence="7">
    <location>
        <begin position="15"/>
        <end position="16"/>
    </location>
    <ligand>
        <name>substrate</name>
    </ligand>
</feature>
<evidence type="ECO:0000256" key="5">
    <source>
        <dbReference type="ARBA" id="ARBA00023235"/>
    </source>
</evidence>
<comment type="function">
    <text evidence="7">Provides the (R)-glutamate required for cell wall biosynthesis.</text>
</comment>
<sequence length="276" mass="30527">MILQQEARFPIGVFDSGVGGLTVLQEVHRQLPNESVVYFGDTARLPYGKRSPAEIIEYVYEILHWMQSLEVKMAIMACNTSSALALDVVRPEFKLPILGLILPGARAAVGKGKRIGVIATTATVKSEAYVQAICESDPQAQVFQVDCPEFVPLIESDRINDPYTLQVARQYLQPLIEANIDTLVLGCTHYPHLSGVLRQILPSHVALVNPASYVVKAAAQELDLMGLKCLDGRHDRAETKFFVSGEPERFAQVSRRWLGKLPLVEKVHLSPVELLS</sequence>
<evidence type="ECO:0000256" key="7">
    <source>
        <dbReference type="HAMAP-Rule" id="MF_00258"/>
    </source>
</evidence>
<reference evidence="8 9" key="1">
    <citation type="journal article" date="2020" name="ISME J.">
        <title>Comparative genomics reveals insights into cyanobacterial evolution and habitat adaptation.</title>
        <authorList>
            <person name="Chen M.Y."/>
            <person name="Teng W.K."/>
            <person name="Zhao L."/>
            <person name="Hu C.X."/>
            <person name="Zhou Y.K."/>
            <person name="Han B.P."/>
            <person name="Song L.R."/>
            <person name="Shu W.S."/>
        </authorList>
    </citation>
    <scope>NUCLEOTIDE SEQUENCE [LARGE SCALE GENOMIC DNA]</scope>
    <source>
        <strain evidence="8 9">FACHB-723</strain>
    </source>
</reference>
<dbReference type="Proteomes" id="UP000642094">
    <property type="component" value="Unassembled WGS sequence"/>
</dbReference>
<evidence type="ECO:0000313" key="9">
    <source>
        <dbReference type="Proteomes" id="UP000642094"/>
    </source>
</evidence>
<dbReference type="Gene3D" id="3.40.50.1860">
    <property type="match status" value="2"/>
</dbReference>
<evidence type="ECO:0000256" key="1">
    <source>
        <dbReference type="ARBA" id="ARBA00001602"/>
    </source>
</evidence>
<dbReference type="PROSITE" id="PS00923">
    <property type="entry name" value="ASP_GLU_RACEMASE_1"/>
    <property type="match status" value="1"/>
</dbReference>
<dbReference type="InterPro" id="IPR004391">
    <property type="entry name" value="Glu_race"/>
</dbReference>
<dbReference type="InterPro" id="IPR001920">
    <property type="entry name" value="Asp/Glu_race"/>
</dbReference>
<feature type="binding site" evidence="7">
    <location>
        <begin position="47"/>
        <end position="48"/>
    </location>
    <ligand>
        <name>substrate</name>
    </ligand>
</feature>
<dbReference type="HAMAP" id="MF_00258">
    <property type="entry name" value="Glu_racemase"/>
    <property type="match status" value="1"/>
</dbReference>
<feature type="active site" description="Proton donor/acceptor" evidence="7">
    <location>
        <position position="78"/>
    </location>
</feature>
<dbReference type="SUPFAM" id="SSF53681">
    <property type="entry name" value="Aspartate/glutamate racemase"/>
    <property type="match status" value="2"/>
</dbReference>
<dbReference type="Pfam" id="PF01177">
    <property type="entry name" value="Asp_Glu_race"/>
    <property type="match status" value="1"/>
</dbReference>
<accession>A0ABR7ZYF9</accession>